<evidence type="ECO:0000313" key="1">
    <source>
        <dbReference type="EMBL" id="CAF4497819.1"/>
    </source>
</evidence>
<dbReference type="Proteomes" id="UP000681967">
    <property type="component" value="Unassembled WGS sequence"/>
</dbReference>
<dbReference type="EMBL" id="CAJOBH010076734">
    <property type="protein sequence ID" value="CAF4497819.1"/>
    <property type="molecule type" value="Genomic_DNA"/>
</dbReference>
<reference evidence="1" key="1">
    <citation type="submission" date="2021-02" db="EMBL/GenBank/DDBJ databases">
        <authorList>
            <person name="Nowell W R."/>
        </authorList>
    </citation>
    <scope>NUCLEOTIDE SEQUENCE</scope>
</reference>
<comment type="caution">
    <text evidence="1">The sequence shown here is derived from an EMBL/GenBank/DDBJ whole genome shotgun (WGS) entry which is preliminary data.</text>
</comment>
<evidence type="ECO:0000313" key="5">
    <source>
        <dbReference type="Proteomes" id="UP000681967"/>
    </source>
</evidence>
<evidence type="ECO:0000313" key="3">
    <source>
        <dbReference type="EMBL" id="CAF4880339.1"/>
    </source>
</evidence>
<evidence type="ECO:0000313" key="4">
    <source>
        <dbReference type="EMBL" id="CAF4908536.1"/>
    </source>
</evidence>
<dbReference type="EMBL" id="CAJOBJ010170331">
    <property type="protein sequence ID" value="CAF4880339.1"/>
    <property type="molecule type" value="Genomic_DNA"/>
</dbReference>
<sequence>ANASKKTILPSSVLLSFSDVCDLLKDGQHHPFFLLILQQLQQLFHNDENYM</sequence>
<evidence type="ECO:0000313" key="2">
    <source>
        <dbReference type="EMBL" id="CAF4832937.1"/>
    </source>
</evidence>
<protein>
    <submittedName>
        <fullName evidence="1">Uncharacterized protein</fullName>
    </submittedName>
</protein>
<dbReference type="EMBL" id="CAJOBH010147538">
    <property type="protein sequence ID" value="CAF4832937.1"/>
    <property type="molecule type" value="Genomic_DNA"/>
</dbReference>
<organism evidence="1 5">
    <name type="scientific">Rotaria magnacalcarata</name>
    <dbReference type="NCBI Taxonomy" id="392030"/>
    <lineage>
        <taxon>Eukaryota</taxon>
        <taxon>Metazoa</taxon>
        <taxon>Spiralia</taxon>
        <taxon>Gnathifera</taxon>
        <taxon>Rotifera</taxon>
        <taxon>Eurotatoria</taxon>
        <taxon>Bdelloidea</taxon>
        <taxon>Philodinida</taxon>
        <taxon>Philodinidae</taxon>
        <taxon>Rotaria</taxon>
    </lineage>
</organism>
<accession>A0A8S2XIP7</accession>
<gene>
    <name evidence="1" type="ORF">BYL167_LOCUS35868</name>
    <name evidence="2" type="ORF">BYL167_LOCUS49511</name>
    <name evidence="3" type="ORF">GIL414_LOCUS50824</name>
    <name evidence="4" type="ORF">GIL414_LOCUS52204</name>
</gene>
<dbReference type="Proteomes" id="UP000681720">
    <property type="component" value="Unassembled WGS sequence"/>
</dbReference>
<dbReference type="AlphaFoldDB" id="A0A8S2XIP7"/>
<name>A0A8S2XIP7_9BILA</name>
<dbReference type="EMBL" id="CAJOBJ010178237">
    <property type="protein sequence ID" value="CAF4908536.1"/>
    <property type="molecule type" value="Genomic_DNA"/>
</dbReference>
<proteinExistence type="predicted"/>
<feature type="non-terminal residue" evidence="1">
    <location>
        <position position="1"/>
    </location>
</feature>